<dbReference type="Proteomes" id="UP001143747">
    <property type="component" value="Unassembled WGS sequence"/>
</dbReference>
<keyword evidence="2" id="KW-1185">Reference proteome</keyword>
<proteinExistence type="predicted"/>
<accession>A0A9Q4PUN1</accession>
<dbReference type="EMBL" id="JAKELO010000002">
    <property type="protein sequence ID" value="MDE4907090.1"/>
    <property type="molecule type" value="Genomic_DNA"/>
</dbReference>
<evidence type="ECO:0008006" key="3">
    <source>
        <dbReference type="Google" id="ProtNLM"/>
    </source>
</evidence>
<dbReference type="InterPro" id="IPR015943">
    <property type="entry name" value="WD40/YVTN_repeat-like_dom_sf"/>
</dbReference>
<gene>
    <name evidence="1" type="ORF">L0665_00410</name>
</gene>
<evidence type="ECO:0000313" key="1">
    <source>
        <dbReference type="EMBL" id="MDE4907090.1"/>
    </source>
</evidence>
<evidence type="ECO:0000313" key="2">
    <source>
        <dbReference type="Proteomes" id="UP001143747"/>
    </source>
</evidence>
<comment type="caution">
    <text evidence="1">The sequence shown here is derived from an EMBL/GenBank/DDBJ whole genome shotgun (WGS) entry which is preliminary data.</text>
</comment>
<sequence length="323" mass="36105">MDISESHDGMITFATTNGLSLFDSGWATIQAEPWEYETGLQDNYIQTIEYDENNVLWLGFSAGVQQYDGITFTKVGTNEIFSTMPIHDILRDNDNIWIANGNSGLNVYSDGKWEWIRPFTENGPGAYYITSMAKDHATGNCIITTRLNGIWKGISDEEGLRFVQISINEEESGKMTNVVDYPFGGVIIFNENTIQYYSESGGIVPIANYAALGYGVSRINDVAVTENGIFVIGTNNGLYGYYNGEVIVHITRNIDGISNDEVTKVFSDSKGRWWFITKGEAGYYQMDDIPEKIPVSIVDEYISDNSYSSESSEPIQVPVHYTE</sequence>
<dbReference type="AlphaFoldDB" id="A0A9Q4PUN1"/>
<name>A0A9Q4PUN1_9EURY</name>
<protein>
    <recommendedName>
        <fullName evidence="3">Two component regulator propeller</fullName>
    </recommendedName>
</protein>
<dbReference type="Gene3D" id="2.130.10.10">
    <property type="entry name" value="YVTN repeat-like/Quinoprotein amine dehydrogenase"/>
    <property type="match status" value="1"/>
</dbReference>
<dbReference type="InterPro" id="IPR011047">
    <property type="entry name" value="Quinoprotein_ADH-like_sf"/>
</dbReference>
<organism evidence="1 2">
    <name type="scientific">Methanogenium marinum</name>
    <dbReference type="NCBI Taxonomy" id="348610"/>
    <lineage>
        <taxon>Archaea</taxon>
        <taxon>Methanobacteriati</taxon>
        <taxon>Methanobacteriota</taxon>
        <taxon>Stenosarchaea group</taxon>
        <taxon>Methanomicrobia</taxon>
        <taxon>Methanomicrobiales</taxon>
        <taxon>Methanomicrobiaceae</taxon>
        <taxon>Methanogenium</taxon>
    </lineage>
</organism>
<dbReference type="SUPFAM" id="SSF50998">
    <property type="entry name" value="Quinoprotein alcohol dehydrogenase-like"/>
    <property type="match status" value="1"/>
</dbReference>
<reference evidence="1" key="1">
    <citation type="submission" date="2022-01" db="EMBL/GenBank/DDBJ databases">
        <title>Draft genome of Methanogenium marinum DSM 15558.</title>
        <authorList>
            <person name="Chen S.-C."/>
            <person name="You Y.-T."/>
        </authorList>
    </citation>
    <scope>NUCLEOTIDE SEQUENCE</scope>
    <source>
        <strain evidence="1">DSM 15558</strain>
    </source>
</reference>
<dbReference type="RefSeq" id="WP_274923756.1">
    <property type="nucleotide sequence ID" value="NZ_JAKELO010000002.1"/>
</dbReference>